<protein>
    <recommendedName>
        <fullName evidence="5">Peptidase C14 caspase domain-containing protein</fullName>
    </recommendedName>
</protein>
<dbReference type="Pfam" id="PF00400">
    <property type="entry name" value="WD40"/>
    <property type="match status" value="4"/>
</dbReference>
<dbReference type="SUPFAM" id="SSF50978">
    <property type="entry name" value="WD40 repeat-like"/>
    <property type="match status" value="2"/>
</dbReference>
<dbReference type="PRINTS" id="PR00320">
    <property type="entry name" value="GPROTEINBRPT"/>
</dbReference>
<evidence type="ECO:0000256" key="2">
    <source>
        <dbReference type="ARBA" id="ARBA00022737"/>
    </source>
</evidence>
<sequence length="968" mass="106451">MNNILITLVIFLLCTGNLFSQEKDTHLVIDAKGHSSLVRKVSFTSNNQKVISVSEDKTVRVWDLKSNALIKTYWGEHTEGKEGRYNALALSPDNSIAAVGGFLQNNEIRIIDLRSGQQIASLLGHENVISDLKFSSNGQWLASSSADKTVKIWYMPELTENGFKDKPFEKLTISDHSDVVYNIDFSEDGTRLVTCSFDGSVKLYSMAVAMSSANLAKVWETNSKFTNVDISSDNQYVVGGQTNGKVIVWNTNGTEVATLTDTKGFISSLNFSDDGEKLMVTDAKGNVFFYSTDVWLKRDAFNVKDGVITSASFAHKSSDYAVIATSSEGVIKVWDLKNKKAIREFRGGGISNKRIGRSDQLNFSLSVNPKIKQPYNKTFDFESLTLGLQKPKQTAFKMPEIQQNGLMLKKMGAYTLQCGTAKIENDKNRDKGINAYCFTPNDDIVVASGGSLKLYNKSGALIRAFEGHSGSVITANVSNDGKYLISSSADQTTKLWNLQTGELLASLFISATNDWVCWSPQGYYHASAGGEQYIGWLKNNGIGHLATYYPVSFAGQEFHKKDILIKIIKLGSYEAAKKEMMFTTVALDNVVAQQPKIKWISPTFSNNVHEIGKHAKVEAKVESLSELNSLKILVDGRPTVVSLDNAKQEGGKFIYTINKDIKVEKDEVNFQIFAANTKTKVTSEPRKVVSKGPTRENSLDMGFDLEAMFNSSENKASLKTNIYLLAIGVSKYQNSELDLTFADNDADAIAEIYTKQSNGSVFNEVNIKKLTNTDANKANIVEGFKWLSENATSKDLAIVFIASHGLNYEDNFYIIPHDVKLDDVKNTAVSWSDCSNVMSSLPSQVLMYVDACNSGQLGKDISRSDNTESIRQLSSDENGVVIMSGSTGDESSLESPEWQHGAFTAALIDGLGEGKADYSRDNIISLRELDLFIAMKVDELTEGKQHPTTQKPSTISSMTIGVTSGEGN</sequence>
<evidence type="ECO:0000259" key="5">
    <source>
        <dbReference type="Pfam" id="PF00656"/>
    </source>
</evidence>
<gene>
    <name evidence="6" type="ORF">HHU12_08725</name>
</gene>
<dbReference type="PANTHER" id="PTHR22847:SF637">
    <property type="entry name" value="WD REPEAT DOMAIN 5B"/>
    <property type="match status" value="1"/>
</dbReference>
<keyword evidence="7" id="KW-1185">Reference proteome</keyword>
<dbReference type="PANTHER" id="PTHR22847">
    <property type="entry name" value="WD40 REPEAT PROTEIN"/>
    <property type="match status" value="1"/>
</dbReference>
<keyword evidence="2" id="KW-0677">Repeat</keyword>
<dbReference type="EMBL" id="JABANE010000018">
    <property type="protein sequence ID" value="NME68041.1"/>
    <property type="molecule type" value="Genomic_DNA"/>
</dbReference>
<evidence type="ECO:0000256" key="4">
    <source>
        <dbReference type="SAM" id="MobiDB-lite"/>
    </source>
</evidence>
<evidence type="ECO:0000256" key="3">
    <source>
        <dbReference type="PROSITE-ProRule" id="PRU00221"/>
    </source>
</evidence>
<dbReference type="PROSITE" id="PS50082">
    <property type="entry name" value="WD_REPEATS_2"/>
    <property type="match status" value="4"/>
</dbReference>
<feature type="compositionally biased region" description="Polar residues" evidence="4">
    <location>
        <begin position="946"/>
        <end position="962"/>
    </location>
</feature>
<proteinExistence type="predicted"/>
<name>A0A7X9RT78_9BACT</name>
<dbReference type="RefSeq" id="WP_169656355.1">
    <property type="nucleotide sequence ID" value="NZ_JABANE010000018.1"/>
</dbReference>
<dbReference type="GO" id="GO:0004197">
    <property type="term" value="F:cysteine-type endopeptidase activity"/>
    <property type="evidence" value="ECO:0007669"/>
    <property type="project" value="InterPro"/>
</dbReference>
<dbReference type="PROSITE" id="PS00678">
    <property type="entry name" value="WD_REPEATS_1"/>
    <property type="match status" value="2"/>
</dbReference>
<organism evidence="6 7">
    <name type="scientific">Flammeovirga aprica JL-4</name>
    <dbReference type="NCBI Taxonomy" id="694437"/>
    <lineage>
        <taxon>Bacteria</taxon>
        <taxon>Pseudomonadati</taxon>
        <taxon>Bacteroidota</taxon>
        <taxon>Cytophagia</taxon>
        <taxon>Cytophagales</taxon>
        <taxon>Flammeovirgaceae</taxon>
        <taxon>Flammeovirga</taxon>
    </lineage>
</organism>
<feature type="region of interest" description="Disordered" evidence="4">
    <location>
        <begin position="943"/>
        <end position="968"/>
    </location>
</feature>
<dbReference type="InterPro" id="IPR015943">
    <property type="entry name" value="WD40/YVTN_repeat-like_dom_sf"/>
</dbReference>
<evidence type="ECO:0000313" key="7">
    <source>
        <dbReference type="Proteomes" id="UP000576082"/>
    </source>
</evidence>
<dbReference type="InterPro" id="IPR019775">
    <property type="entry name" value="WD40_repeat_CS"/>
</dbReference>
<dbReference type="CDD" id="cd00200">
    <property type="entry name" value="WD40"/>
    <property type="match status" value="1"/>
</dbReference>
<feature type="repeat" description="WD" evidence="3">
    <location>
        <begin position="31"/>
        <end position="72"/>
    </location>
</feature>
<accession>A0A7X9RT78</accession>
<feature type="domain" description="Peptidase C14 caspase" evidence="5">
    <location>
        <begin position="725"/>
        <end position="951"/>
    </location>
</feature>
<evidence type="ECO:0000256" key="1">
    <source>
        <dbReference type="ARBA" id="ARBA00022574"/>
    </source>
</evidence>
<dbReference type="Proteomes" id="UP000576082">
    <property type="component" value="Unassembled WGS sequence"/>
</dbReference>
<feature type="repeat" description="WD" evidence="3">
    <location>
        <begin position="465"/>
        <end position="506"/>
    </location>
</feature>
<dbReference type="Gene3D" id="3.40.50.1460">
    <property type="match status" value="1"/>
</dbReference>
<dbReference type="InterPro" id="IPR029030">
    <property type="entry name" value="Caspase-like_dom_sf"/>
</dbReference>
<keyword evidence="1 3" id="KW-0853">WD repeat</keyword>
<comment type="caution">
    <text evidence="6">The sequence shown here is derived from an EMBL/GenBank/DDBJ whole genome shotgun (WGS) entry which is preliminary data.</text>
</comment>
<feature type="repeat" description="WD" evidence="3">
    <location>
        <begin position="173"/>
        <end position="206"/>
    </location>
</feature>
<dbReference type="InterPro" id="IPR011600">
    <property type="entry name" value="Pept_C14_caspase"/>
</dbReference>
<dbReference type="InterPro" id="IPR036322">
    <property type="entry name" value="WD40_repeat_dom_sf"/>
</dbReference>
<dbReference type="GO" id="GO:0006508">
    <property type="term" value="P:proteolysis"/>
    <property type="evidence" value="ECO:0007669"/>
    <property type="project" value="InterPro"/>
</dbReference>
<dbReference type="PROSITE" id="PS50294">
    <property type="entry name" value="WD_REPEATS_REGION"/>
    <property type="match status" value="4"/>
</dbReference>
<dbReference type="SUPFAM" id="SSF52129">
    <property type="entry name" value="Caspase-like"/>
    <property type="match status" value="1"/>
</dbReference>
<dbReference type="AlphaFoldDB" id="A0A7X9RT78"/>
<reference evidence="6 7" key="1">
    <citation type="submission" date="2020-04" db="EMBL/GenBank/DDBJ databases">
        <title>Flammeovirga sp. SR4, a novel species isolated from seawater.</title>
        <authorList>
            <person name="Wang X."/>
        </authorList>
    </citation>
    <scope>NUCLEOTIDE SEQUENCE [LARGE SCALE GENOMIC DNA]</scope>
    <source>
        <strain evidence="6 7">ATCC 23126</strain>
    </source>
</reference>
<dbReference type="Pfam" id="PF00656">
    <property type="entry name" value="Peptidase_C14"/>
    <property type="match status" value="1"/>
</dbReference>
<evidence type="ECO:0000313" key="6">
    <source>
        <dbReference type="EMBL" id="NME68041.1"/>
    </source>
</evidence>
<dbReference type="Gene3D" id="2.130.10.10">
    <property type="entry name" value="YVTN repeat-like/Quinoprotein amine dehydrogenase"/>
    <property type="match status" value="3"/>
</dbReference>
<feature type="repeat" description="WD" evidence="3">
    <location>
        <begin position="122"/>
        <end position="153"/>
    </location>
</feature>
<dbReference type="InterPro" id="IPR001680">
    <property type="entry name" value="WD40_rpt"/>
</dbReference>
<dbReference type="InterPro" id="IPR020472">
    <property type="entry name" value="WD40_PAC1"/>
</dbReference>
<dbReference type="SMART" id="SM00320">
    <property type="entry name" value="WD40"/>
    <property type="match status" value="8"/>
</dbReference>